<organism evidence="3 4">
    <name type="scientific">Mycena sanguinolenta</name>
    <dbReference type="NCBI Taxonomy" id="230812"/>
    <lineage>
        <taxon>Eukaryota</taxon>
        <taxon>Fungi</taxon>
        <taxon>Dikarya</taxon>
        <taxon>Basidiomycota</taxon>
        <taxon>Agaricomycotina</taxon>
        <taxon>Agaricomycetes</taxon>
        <taxon>Agaricomycetidae</taxon>
        <taxon>Agaricales</taxon>
        <taxon>Marasmiineae</taxon>
        <taxon>Mycenaceae</taxon>
        <taxon>Mycena</taxon>
    </lineage>
</organism>
<sequence length="380" mass="41709">MITSSTPLSRAIALGSSGIDEVALDSFPDVDAQLGFAISACVALAIVLWEYVTFLPDEIRLYRKSIWTTIPPYAFLTLRYGGILATFPVVFLSAIKTNNCQVAASLSQAGVVLVVVSSAMIFTFRTSLFWADNRMIRGTLVVLFVIMMGCWTALATQYRATPGPTPLFGSNCHVLPTVSWLPLGNASSALFFITTLIFTLLKIHYHDRRESLVVHHIYKANLVYLLGTTVTAVSVLVIKSLAPPSSALVLSTRCLATVFTVAFGTRAFRNFVLATVYEADCDHAHPYPSSSQLISHASDMRFALPPPARPPPSPECHISKRKTITNENCGLGTSKHIRLVTSPDRKLNASSDRELPRGRIRRTPCAHIPQGQRKLVRQIH</sequence>
<feature type="domain" description="DUF6533" evidence="2">
    <location>
        <begin position="40"/>
        <end position="84"/>
    </location>
</feature>
<dbReference type="AlphaFoldDB" id="A0A8H7D0K5"/>
<feature type="transmembrane region" description="Helical" evidence="1">
    <location>
        <begin position="34"/>
        <end position="52"/>
    </location>
</feature>
<protein>
    <recommendedName>
        <fullName evidence="2">DUF6533 domain-containing protein</fullName>
    </recommendedName>
</protein>
<evidence type="ECO:0000313" key="3">
    <source>
        <dbReference type="EMBL" id="KAF7357115.1"/>
    </source>
</evidence>
<keyword evidence="1" id="KW-1133">Transmembrane helix</keyword>
<keyword evidence="4" id="KW-1185">Reference proteome</keyword>
<reference evidence="3" key="1">
    <citation type="submission" date="2020-05" db="EMBL/GenBank/DDBJ databases">
        <title>Mycena genomes resolve the evolution of fungal bioluminescence.</title>
        <authorList>
            <person name="Tsai I.J."/>
        </authorList>
    </citation>
    <scope>NUCLEOTIDE SEQUENCE</scope>
    <source>
        <strain evidence="3">160909Yilan</strain>
    </source>
</reference>
<proteinExistence type="predicted"/>
<dbReference type="Proteomes" id="UP000623467">
    <property type="component" value="Unassembled WGS sequence"/>
</dbReference>
<comment type="caution">
    <text evidence="3">The sequence shown here is derived from an EMBL/GenBank/DDBJ whole genome shotgun (WGS) entry which is preliminary data.</text>
</comment>
<accession>A0A8H7D0K5</accession>
<gene>
    <name evidence="3" type="ORF">MSAN_01305600</name>
</gene>
<feature type="transmembrane region" description="Helical" evidence="1">
    <location>
        <begin position="107"/>
        <end position="128"/>
    </location>
</feature>
<keyword evidence="1" id="KW-0472">Membrane</keyword>
<feature type="transmembrane region" description="Helical" evidence="1">
    <location>
        <begin position="73"/>
        <end position="95"/>
    </location>
</feature>
<name>A0A8H7D0K5_9AGAR</name>
<feature type="transmembrane region" description="Helical" evidence="1">
    <location>
        <begin position="180"/>
        <end position="201"/>
    </location>
</feature>
<dbReference type="InterPro" id="IPR045340">
    <property type="entry name" value="DUF6533"/>
</dbReference>
<dbReference type="Pfam" id="PF20151">
    <property type="entry name" value="DUF6533"/>
    <property type="match status" value="1"/>
</dbReference>
<dbReference type="OrthoDB" id="3235847at2759"/>
<evidence type="ECO:0000259" key="2">
    <source>
        <dbReference type="Pfam" id="PF20151"/>
    </source>
</evidence>
<evidence type="ECO:0000313" key="4">
    <source>
        <dbReference type="Proteomes" id="UP000623467"/>
    </source>
</evidence>
<evidence type="ECO:0000256" key="1">
    <source>
        <dbReference type="SAM" id="Phobius"/>
    </source>
</evidence>
<keyword evidence="1" id="KW-0812">Transmembrane</keyword>
<feature type="transmembrane region" description="Helical" evidence="1">
    <location>
        <begin position="222"/>
        <end position="242"/>
    </location>
</feature>
<feature type="transmembrane region" description="Helical" evidence="1">
    <location>
        <begin position="140"/>
        <end position="160"/>
    </location>
</feature>
<dbReference type="EMBL" id="JACAZH010000010">
    <property type="protein sequence ID" value="KAF7357115.1"/>
    <property type="molecule type" value="Genomic_DNA"/>
</dbReference>